<dbReference type="InterPro" id="IPR018724">
    <property type="entry name" value="2OG-Fe_dioxygenase"/>
</dbReference>
<evidence type="ECO:0000313" key="2">
    <source>
        <dbReference type="Proteomes" id="UP000006057"/>
    </source>
</evidence>
<dbReference type="PATRIC" id="fig|710421.3.peg.5134"/>
<dbReference type="eggNOG" id="COG4340">
    <property type="taxonomic scope" value="Bacteria"/>
</dbReference>
<evidence type="ECO:0000313" key="1">
    <source>
        <dbReference type="EMBL" id="AFM19837.1"/>
    </source>
</evidence>
<dbReference type="GO" id="GO:0051213">
    <property type="term" value="F:dioxygenase activity"/>
    <property type="evidence" value="ECO:0007669"/>
    <property type="project" value="InterPro"/>
</dbReference>
<dbReference type="HOGENOM" id="CLU_078728_0_0_11"/>
<organism evidence="1 2">
    <name type="scientific">Mycolicibacterium chubuense (strain NBB4)</name>
    <name type="common">Mycobacterium chubuense</name>
    <dbReference type="NCBI Taxonomy" id="710421"/>
    <lineage>
        <taxon>Bacteria</taxon>
        <taxon>Bacillati</taxon>
        <taxon>Actinomycetota</taxon>
        <taxon>Actinomycetes</taxon>
        <taxon>Mycobacteriales</taxon>
        <taxon>Mycobacteriaceae</taxon>
        <taxon>Mycolicibacterium</taxon>
    </lineage>
</organism>
<dbReference type="RefSeq" id="WP_014818302.1">
    <property type="nucleotide sequence ID" value="NC_018027.1"/>
</dbReference>
<accession>I4BRD0</accession>
<dbReference type="Gene3D" id="2.60.120.620">
    <property type="entry name" value="q2cbj1_9rhob like domain"/>
    <property type="match status" value="1"/>
</dbReference>
<dbReference type="AlphaFoldDB" id="I4BRD0"/>
<reference evidence="1 2" key="1">
    <citation type="submission" date="2012-06" db="EMBL/GenBank/DDBJ databases">
        <title>Complete sequence of chromosome of Mycobacterium chubuense NBB4.</title>
        <authorList>
            <consortium name="US DOE Joint Genome Institute"/>
            <person name="Lucas S."/>
            <person name="Han J."/>
            <person name="Lapidus A."/>
            <person name="Cheng J.-F."/>
            <person name="Goodwin L."/>
            <person name="Pitluck S."/>
            <person name="Peters L."/>
            <person name="Mikhailova N."/>
            <person name="Teshima H."/>
            <person name="Detter J.C."/>
            <person name="Han C."/>
            <person name="Tapia R."/>
            <person name="Land M."/>
            <person name="Hauser L."/>
            <person name="Kyrpides N."/>
            <person name="Ivanova N."/>
            <person name="Pagani I."/>
            <person name="Mattes T."/>
            <person name="Holmes A."/>
            <person name="Rutledge P."/>
            <person name="Paulsen I."/>
            <person name="Coleman N."/>
            <person name="Woyke T."/>
        </authorList>
    </citation>
    <scope>NUCLEOTIDE SEQUENCE [LARGE SCALE GENOMIC DNA]</scope>
    <source>
        <strain evidence="1 2">NBB4</strain>
    </source>
</reference>
<sequence length="238" mass="25686" precursor="true">MEDVVTAVTRTLHSSGACVLSAGDLSAHLGAGPPQWRRFARHWDDLAVDTYAARLGTCRMRRYGQFSYDASGATTTPMAHEHFVQPEDSNPLYIDMPRHFEPLTTAFAQDPVLAGLLSLLGRVAVALADSPRWHVKVTPFRVLAAAGGEGEPTPEGVHRDGVTLVTSLLVGRHNAAGGQSSVYTLDGTRFLTTTLATPGTMLLGDDRRTLHGVSPIRPLDPARPAWRDVLVITYAAPR</sequence>
<evidence type="ECO:0008006" key="3">
    <source>
        <dbReference type="Google" id="ProtNLM"/>
    </source>
</evidence>
<dbReference type="Proteomes" id="UP000006057">
    <property type="component" value="Chromosome"/>
</dbReference>
<dbReference type="Pfam" id="PF10014">
    <property type="entry name" value="2OG-Fe_Oxy_2"/>
    <property type="match status" value="1"/>
</dbReference>
<name>I4BRD0_MYCCN</name>
<dbReference type="OrthoDB" id="6681382at2"/>
<gene>
    <name evidence="1" type="ordered locus">Mycch_5151</name>
</gene>
<dbReference type="STRING" id="710421.Mycch_5151"/>
<proteinExistence type="predicted"/>
<protein>
    <recommendedName>
        <fullName evidence="3">2OG-Fe dioxygenase family protein</fullName>
    </recommendedName>
</protein>
<dbReference type="KEGG" id="mcb:Mycch_5151"/>
<dbReference type="EMBL" id="CP003053">
    <property type="protein sequence ID" value="AFM19837.1"/>
    <property type="molecule type" value="Genomic_DNA"/>
</dbReference>
<keyword evidence="2" id="KW-1185">Reference proteome</keyword>